<dbReference type="Proteomes" id="UP000625711">
    <property type="component" value="Unassembled WGS sequence"/>
</dbReference>
<protein>
    <submittedName>
        <fullName evidence="1">Uncharacterized protein</fullName>
    </submittedName>
</protein>
<name>A0A834HZ36_RHYFE</name>
<accession>A0A834HZ36</accession>
<keyword evidence="2" id="KW-1185">Reference proteome</keyword>
<evidence type="ECO:0000313" key="1">
    <source>
        <dbReference type="EMBL" id="KAF7271220.1"/>
    </source>
</evidence>
<reference evidence="1" key="1">
    <citation type="submission" date="2020-08" db="EMBL/GenBank/DDBJ databases">
        <title>Genome sequencing and assembly of the red palm weevil Rhynchophorus ferrugineus.</title>
        <authorList>
            <person name="Dias G.B."/>
            <person name="Bergman C.M."/>
            <person name="Manee M."/>
        </authorList>
    </citation>
    <scope>NUCLEOTIDE SEQUENCE</scope>
    <source>
        <strain evidence="1">AA-2017</strain>
        <tissue evidence="1">Whole larva</tissue>
    </source>
</reference>
<comment type="caution">
    <text evidence="1">The sequence shown here is derived from an EMBL/GenBank/DDBJ whole genome shotgun (WGS) entry which is preliminary data.</text>
</comment>
<dbReference type="EMBL" id="JAACXV010014000">
    <property type="protein sequence ID" value="KAF7271220.1"/>
    <property type="molecule type" value="Genomic_DNA"/>
</dbReference>
<organism evidence="1 2">
    <name type="scientific">Rhynchophorus ferrugineus</name>
    <name type="common">Red palm weevil</name>
    <name type="synonym">Curculio ferrugineus</name>
    <dbReference type="NCBI Taxonomy" id="354439"/>
    <lineage>
        <taxon>Eukaryota</taxon>
        <taxon>Metazoa</taxon>
        <taxon>Ecdysozoa</taxon>
        <taxon>Arthropoda</taxon>
        <taxon>Hexapoda</taxon>
        <taxon>Insecta</taxon>
        <taxon>Pterygota</taxon>
        <taxon>Neoptera</taxon>
        <taxon>Endopterygota</taxon>
        <taxon>Coleoptera</taxon>
        <taxon>Polyphaga</taxon>
        <taxon>Cucujiformia</taxon>
        <taxon>Curculionidae</taxon>
        <taxon>Dryophthorinae</taxon>
        <taxon>Rhynchophorus</taxon>
    </lineage>
</organism>
<proteinExistence type="predicted"/>
<sequence length="80" mass="9069">MVFMLAIFKNDLHHKSSNTREIWSISIIYHKRIDKAISGSEDLPCVNTYLSKIGSSSGRLHPPVKNMLEIIIFILVLCAI</sequence>
<dbReference type="AlphaFoldDB" id="A0A834HZ36"/>
<evidence type="ECO:0000313" key="2">
    <source>
        <dbReference type="Proteomes" id="UP000625711"/>
    </source>
</evidence>
<gene>
    <name evidence="1" type="ORF">GWI33_015882</name>
</gene>